<proteinExistence type="predicted"/>
<dbReference type="SUPFAM" id="SSF52540">
    <property type="entry name" value="P-loop containing nucleoside triphosphate hydrolases"/>
    <property type="match status" value="1"/>
</dbReference>
<dbReference type="Pfam" id="PF13476">
    <property type="entry name" value="AAA_23"/>
    <property type="match status" value="1"/>
</dbReference>
<keyword evidence="1" id="KW-0175">Coiled coil</keyword>
<keyword evidence="5" id="KW-1185">Reference proteome</keyword>
<gene>
    <name evidence="4" type="ORF">CSX02_10230</name>
</gene>
<reference evidence="4 5" key="2">
    <citation type="submission" date="2017-10" db="EMBL/GenBank/DDBJ databases">
        <authorList>
            <person name="Banno H."/>
            <person name="Chua N.-H."/>
        </authorList>
    </citation>
    <scope>NUCLEOTIDE SEQUENCE [LARGE SCALE GENOMIC DNA]</scope>
    <source>
        <strain evidence="4 5">JK623</strain>
    </source>
</reference>
<feature type="coiled-coil region" evidence="1">
    <location>
        <begin position="613"/>
        <end position="668"/>
    </location>
</feature>
<name>A0A2G3E126_9FIRM</name>
<evidence type="ECO:0000256" key="1">
    <source>
        <dbReference type="SAM" id="Coils"/>
    </source>
</evidence>
<dbReference type="EMBL" id="PDYG01000090">
    <property type="protein sequence ID" value="PHU36997.1"/>
    <property type="molecule type" value="Genomic_DNA"/>
</dbReference>
<dbReference type="PANTHER" id="PTHR41259:SF1">
    <property type="entry name" value="DOUBLE-STRAND BREAK REPAIR RAD50 ATPASE, PUTATIVE-RELATED"/>
    <property type="match status" value="1"/>
</dbReference>
<accession>A0A2G3E126</accession>
<keyword evidence="2" id="KW-1133">Transmembrane helix</keyword>
<dbReference type="GO" id="GO:0016887">
    <property type="term" value="F:ATP hydrolysis activity"/>
    <property type="evidence" value="ECO:0007669"/>
    <property type="project" value="InterPro"/>
</dbReference>
<evidence type="ECO:0000259" key="3">
    <source>
        <dbReference type="Pfam" id="PF13476"/>
    </source>
</evidence>
<dbReference type="InterPro" id="IPR038729">
    <property type="entry name" value="Rad50/SbcC_AAA"/>
</dbReference>
<keyword evidence="2" id="KW-0812">Transmembrane</keyword>
<sequence length="808" mass="93624">MAFWHCQGRIFKVKLLRLYVENFGKINNLELNFEDGINAITEPNAWGKSTLAAFIKVMLFGFESKKASALPESERSFYKPWQGGTYGGELDFSVGNRSYRISRTFGASERTDVCHVYDLQTMLESVDFAGNVGEILFDLDSNSFKRSVFIAQNDCASQSSDAINAKLGNLAENTNDINNYETAQSRLKEIVNALTPNRATGRIKKRTNMITELEQELKGYDAAVKSLEEFSEKRDLAEDKKNQLIQERDELANRLRLVSEDSRRRELQRRYRDLCADVVEKLEALEAFRETFPVGVPDEALLNAQIEKARELEQKRLQMEHLRFNDAEEAQYQNLSSMFTSAIPTEIEIDQMISRYGKVTDMKEDKFKLNASLEEKEKTSMVVDPFPDKPKPVNAFTVAGAIIGNIGILTFVATLVLFLLHKYPPYFMFIGVALILAATVIFVLANLNHRRSVRLYEDEVARVMQRQQEEIDEIGRIKDLAIGKENEITDLEEEVRQFLERFSVYCPATGYSGALYELKAQVKEYLRLHDRKQEYDRTEFACRDIVNKIAEFLGDWHLQLEEPYTQGLLEFQKELVRYRGVQKASAEATEKKNLFEREQDMADVELHVDPQDLDEINEQIAEYDSHLESVRAAIDQYQRQIEQLREQLDEYDERRGELATLLAKQEEDRHRFDIVSRTQEYLATAKEQFTARYMAPISNAFRKYYNRIIETQGDDWVIDAHIALKRREMGELRELTHLSAGYQDLIGVCMRLALVDAMYQEEKPFLVFDDPFVNLDEEKTKKGMELLNFVAEEYQLIYFTCHNSRTPT</sequence>
<evidence type="ECO:0000313" key="5">
    <source>
        <dbReference type="Proteomes" id="UP000224563"/>
    </source>
</evidence>
<dbReference type="Gene3D" id="3.40.50.300">
    <property type="entry name" value="P-loop containing nucleotide triphosphate hydrolases"/>
    <property type="match status" value="2"/>
</dbReference>
<reference evidence="4 5" key="1">
    <citation type="submission" date="2017-10" db="EMBL/GenBank/DDBJ databases">
        <title>Resolving the taxonomy of Roseburia spp., Eubacterium rectale and Agathobacter spp. through phylogenomic analysis.</title>
        <authorList>
            <person name="Sheridan P.O."/>
            <person name="Walker A.W."/>
            <person name="Duncan S.H."/>
            <person name="Scott K.P."/>
            <person name="Toole P.W.O."/>
            <person name="Luis P."/>
            <person name="Flint H.J."/>
        </authorList>
    </citation>
    <scope>NUCLEOTIDE SEQUENCE [LARGE SCALE GENOMIC DNA]</scope>
    <source>
        <strain evidence="4 5">JK623</strain>
    </source>
</reference>
<dbReference type="InterPro" id="IPR027417">
    <property type="entry name" value="P-loop_NTPase"/>
</dbReference>
<feature type="transmembrane region" description="Helical" evidence="2">
    <location>
        <begin position="395"/>
        <end position="420"/>
    </location>
</feature>
<dbReference type="Proteomes" id="UP000224563">
    <property type="component" value="Unassembled WGS sequence"/>
</dbReference>
<dbReference type="PANTHER" id="PTHR41259">
    <property type="entry name" value="DOUBLE-STRAND BREAK REPAIR RAD50 ATPASE, PUTATIVE-RELATED"/>
    <property type="match status" value="1"/>
</dbReference>
<feature type="transmembrane region" description="Helical" evidence="2">
    <location>
        <begin position="426"/>
        <end position="447"/>
    </location>
</feature>
<dbReference type="GO" id="GO:0006302">
    <property type="term" value="P:double-strand break repair"/>
    <property type="evidence" value="ECO:0007669"/>
    <property type="project" value="InterPro"/>
</dbReference>
<comment type="caution">
    <text evidence="4">The sequence shown here is derived from an EMBL/GenBank/DDBJ whole genome shotgun (WGS) entry which is preliminary data.</text>
</comment>
<protein>
    <recommendedName>
        <fullName evidence="3">Rad50/SbcC-type AAA domain-containing protein</fullName>
    </recommendedName>
</protein>
<evidence type="ECO:0000313" key="4">
    <source>
        <dbReference type="EMBL" id="PHU36997.1"/>
    </source>
</evidence>
<evidence type="ECO:0000256" key="2">
    <source>
        <dbReference type="SAM" id="Phobius"/>
    </source>
</evidence>
<keyword evidence="2" id="KW-0472">Membrane</keyword>
<dbReference type="AlphaFoldDB" id="A0A2G3E126"/>
<organism evidence="4 5">
    <name type="scientific">Agathobacter ruminis</name>
    <dbReference type="NCBI Taxonomy" id="1712665"/>
    <lineage>
        <taxon>Bacteria</taxon>
        <taxon>Bacillati</taxon>
        <taxon>Bacillota</taxon>
        <taxon>Clostridia</taxon>
        <taxon>Lachnospirales</taxon>
        <taxon>Lachnospiraceae</taxon>
        <taxon>Agathobacter</taxon>
    </lineage>
</organism>
<feature type="coiled-coil region" evidence="1">
    <location>
        <begin position="210"/>
        <end position="261"/>
    </location>
</feature>
<feature type="domain" description="Rad50/SbcC-type AAA" evidence="3">
    <location>
        <begin position="17"/>
        <end position="252"/>
    </location>
</feature>